<gene>
    <name evidence="6" type="ORF">DI632_13400</name>
</gene>
<reference evidence="6 7" key="1">
    <citation type="submission" date="2017-08" db="EMBL/GenBank/DDBJ databases">
        <title>Infants hospitalized years apart are colonized by the same room-sourced microbial strains.</title>
        <authorList>
            <person name="Brooks B."/>
            <person name="Olm M.R."/>
            <person name="Firek B.A."/>
            <person name="Baker R."/>
            <person name="Thomas B.C."/>
            <person name="Morowitz M.J."/>
            <person name="Banfield J.F."/>
        </authorList>
    </citation>
    <scope>NUCLEOTIDE SEQUENCE [LARGE SCALE GENOMIC DNA]</scope>
    <source>
        <strain evidence="6">S2_018_000_R3_110</strain>
    </source>
</reference>
<dbReference type="InterPro" id="IPR036282">
    <property type="entry name" value="Glutathione-S-Trfase_C_sf"/>
</dbReference>
<dbReference type="PANTHER" id="PTHR32419">
    <property type="entry name" value="GLUTATHIONYL-HYDROQUINONE REDUCTASE"/>
    <property type="match status" value="1"/>
</dbReference>
<dbReference type="Gene3D" id="3.40.30.10">
    <property type="entry name" value="Glutaredoxin"/>
    <property type="match status" value="1"/>
</dbReference>
<dbReference type="CDD" id="cd03190">
    <property type="entry name" value="GST_C_Omega_like"/>
    <property type="match status" value="1"/>
</dbReference>
<dbReference type="GO" id="GO:0005737">
    <property type="term" value="C:cytoplasm"/>
    <property type="evidence" value="ECO:0007669"/>
    <property type="project" value="TreeGrafter"/>
</dbReference>
<comment type="caution">
    <text evidence="6">The sequence shown here is derived from an EMBL/GenBank/DDBJ whole genome shotgun (WGS) entry which is preliminary data.</text>
</comment>
<dbReference type="SFLD" id="SFLDS00019">
    <property type="entry name" value="Glutathione_Transferase_(cytos"/>
    <property type="match status" value="1"/>
</dbReference>
<feature type="binding site" evidence="2">
    <location>
        <begin position="148"/>
        <end position="149"/>
    </location>
    <ligand>
        <name>glutathione</name>
        <dbReference type="ChEBI" id="CHEBI:57925"/>
    </ligand>
</feature>
<evidence type="ECO:0000313" key="7">
    <source>
        <dbReference type="Proteomes" id="UP000248614"/>
    </source>
</evidence>
<dbReference type="InterPro" id="IPR047047">
    <property type="entry name" value="GST_Omega-like_C"/>
</dbReference>
<feature type="domain" description="GST C-terminal" evidence="5">
    <location>
        <begin position="172"/>
        <end position="295"/>
    </location>
</feature>
<dbReference type="Proteomes" id="UP000248614">
    <property type="component" value="Unassembled WGS sequence"/>
</dbReference>
<organism evidence="6 7">
    <name type="scientific">Sphingomonas hengshuiensis</name>
    <dbReference type="NCBI Taxonomy" id="1609977"/>
    <lineage>
        <taxon>Bacteria</taxon>
        <taxon>Pseudomonadati</taxon>
        <taxon>Pseudomonadota</taxon>
        <taxon>Alphaproteobacteria</taxon>
        <taxon>Sphingomonadales</taxon>
        <taxon>Sphingomonadaceae</taxon>
        <taxon>Sphingomonas</taxon>
    </lineage>
</organism>
<evidence type="ECO:0000256" key="1">
    <source>
        <dbReference type="PIRSR" id="PIRSR015753-1"/>
    </source>
</evidence>
<dbReference type="AlphaFoldDB" id="A0A2W4YZ15"/>
<feature type="active site" description="Proton donor/acceptor" evidence="1">
    <location>
        <position position="195"/>
    </location>
</feature>
<dbReference type="PIRSF" id="PIRSF015753">
    <property type="entry name" value="GST"/>
    <property type="match status" value="1"/>
</dbReference>
<dbReference type="Pfam" id="PF13409">
    <property type="entry name" value="GST_N_2"/>
    <property type="match status" value="1"/>
</dbReference>
<dbReference type="SFLD" id="SFLDG01206">
    <property type="entry name" value="Xi.1"/>
    <property type="match status" value="1"/>
</dbReference>
<feature type="region of interest" description="Disordered" evidence="4">
    <location>
        <begin position="1"/>
        <end position="22"/>
    </location>
</feature>
<evidence type="ECO:0000256" key="4">
    <source>
        <dbReference type="SAM" id="MobiDB-lite"/>
    </source>
</evidence>
<evidence type="ECO:0000313" key="6">
    <source>
        <dbReference type="EMBL" id="PZO74417.1"/>
    </source>
</evidence>
<dbReference type="InterPro" id="IPR016639">
    <property type="entry name" value="GST_Omega/GSH"/>
</dbReference>
<dbReference type="GO" id="GO:0004364">
    <property type="term" value="F:glutathione transferase activity"/>
    <property type="evidence" value="ECO:0007669"/>
    <property type="project" value="InterPro"/>
</dbReference>
<accession>A0A2W4YZ15</accession>
<dbReference type="PANTHER" id="PTHR32419:SF6">
    <property type="entry name" value="GLUTATHIONE S-TRANSFERASE OMEGA-LIKE 1-RELATED"/>
    <property type="match status" value="1"/>
</dbReference>
<dbReference type="FunFam" id="3.40.30.10:FF:000058">
    <property type="entry name" value="Glutathione S-transferase, omega"/>
    <property type="match status" value="1"/>
</dbReference>
<dbReference type="EMBL" id="QFNF01000042">
    <property type="protein sequence ID" value="PZO74417.1"/>
    <property type="molecule type" value="Genomic_DNA"/>
</dbReference>
<name>A0A2W4YZ15_9SPHN</name>
<sequence>MGMIQDGVWTNDTPVAPTDASGNFQRAESGFRDWLTPDGRPGPDGQAGVPAERDRYHLYVSLACPWAHRTLVVRALKGLEDMLPVTVVGPLMGAQGWSFTGAFGGTGDPVNGADHLHQLYTMARPGMTGKVTVPVLWDKRARRIVNNESSEIIRMLNTAFDDLGARAGNYYPQALRAEIDAVNDRVYSTVNNGVYRAGFATTQDAYDEAVHALFESMDWLEARLDGDWLVGDRLTEADIRLFTTLVRFDPVYHGHFKCNVRRLIDYPRLRALAERIAALPGVADTIDLAQIKAHYYRSHRAINPTGIVPAGPAVAF</sequence>
<evidence type="ECO:0000256" key="2">
    <source>
        <dbReference type="PIRSR" id="PIRSR015753-2"/>
    </source>
</evidence>
<dbReference type="Gene3D" id="1.20.1050.10">
    <property type="match status" value="1"/>
</dbReference>
<feature type="active site" description="Nucleophile" evidence="1">
    <location>
        <position position="64"/>
    </location>
</feature>
<dbReference type="SUPFAM" id="SSF47616">
    <property type="entry name" value="GST C-terminal domain-like"/>
    <property type="match status" value="1"/>
</dbReference>
<dbReference type="InterPro" id="IPR004045">
    <property type="entry name" value="Glutathione_S-Trfase_N"/>
</dbReference>
<dbReference type="InterPro" id="IPR040079">
    <property type="entry name" value="Glutathione_S-Trfase"/>
</dbReference>
<proteinExistence type="predicted"/>
<dbReference type="SFLD" id="SFLDG01148">
    <property type="entry name" value="Xi_(cytGST)"/>
    <property type="match status" value="1"/>
</dbReference>
<dbReference type="Pfam" id="PF13410">
    <property type="entry name" value="GST_C_2"/>
    <property type="match status" value="1"/>
</dbReference>
<evidence type="ECO:0000256" key="3">
    <source>
        <dbReference type="PIRSR" id="PIRSR015753-3"/>
    </source>
</evidence>
<evidence type="ECO:0000259" key="5">
    <source>
        <dbReference type="PROSITE" id="PS50405"/>
    </source>
</evidence>
<dbReference type="PROSITE" id="PS50405">
    <property type="entry name" value="GST_CTER"/>
    <property type="match status" value="1"/>
</dbReference>
<protein>
    <submittedName>
        <fullName evidence="6">Glutathione-dependent reductase</fullName>
    </submittedName>
</protein>
<feature type="site" description="Lowers pKa of active site Cys" evidence="3">
    <location>
        <position position="295"/>
    </location>
</feature>
<dbReference type="InterPro" id="IPR010987">
    <property type="entry name" value="Glutathione-S-Trfase_C-like"/>
</dbReference>
<feature type="binding site" evidence="2">
    <location>
        <begin position="130"/>
        <end position="133"/>
    </location>
    <ligand>
        <name>glutathione</name>
        <dbReference type="ChEBI" id="CHEBI:57925"/>
    </ligand>
</feature>
<feature type="binding site" evidence="2">
    <location>
        <position position="97"/>
    </location>
    <ligand>
        <name>glutathione</name>
        <dbReference type="ChEBI" id="CHEBI:57925"/>
    </ligand>
</feature>
<dbReference type="SUPFAM" id="SSF52833">
    <property type="entry name" value="Thioredoxin-like"/>
    <property type="match status" value="1"/>
</dbReference>
<dbReference type="InterPro" id="IPR036249">
    <property type="entry name" value="Thioredoxin-like_sf"/>
</dbReference>
<feature type="site" description="Lowers pKa of active site Cys" evidence="3">
    <location>
        <position position="252"/>
    </location>
</feature>